<feature type="binding site" evidence="26">
    <location>
        <position position="53"/>
    </location>
    <ligand>
        <name>Mg(2+)</name>
        <dbReference type="ChEBI" id="CHEBI:18420"/>
    </ligand>
</feature>
<evidence type="ECO:0000313" key="30">
    <source>
        <dbReference type="Proteomes" id="UP001347796"/>
    </source>
</evidence>
<evidence type="ECO:0000313" key="29">
    <source>
        <dbReference type="EMBL" id="KAK6172769.1"/>
    </source>
</evidence>
<dbReference type="GO" id="GO:0031214">
    <property type="term" value="P:biomineral tissue development"/>
    <property type="evidence" value="ECO:0007669"/>
    <property type="project" value="UniProtKB-KW"/>
</dbReference>
<comment type="similarity">
    <text evidence="2 27">Belongs to the alkaline phosphatase family.</text>
</comment>
<dbReference type="Proteomes" id="UP001347796">
    <property type="component" value="Unassembled WGS sequence"/>
</dbReference>
<comment type="subunit">
    <text evidence="3">Homodimer.</text>
</comment>
<evidence type="ECO:0000256" key="7">
    <source>
        <dbReference type="ARBA" id="ARBA00022622"/>
    </source>
</evidence>
<dbReference type="GO" id="GO:0046872">
    <property type="term" value="F:metal ion binding"/>
    <property type="evidence" value="ECO:0007669"/>
    <property type="project" value="UniProtKB-KW"/>
</dbReference>
<feature type="binding site" evidence="26">
    <location>
        <position position="445"/>
    </location>
    <ligand>
        <name>Zn(2+)</name>
        <dbReference type="ChEBI" id="CHEBI:29105"/>
        <label>2</label>
    </ligand>
</feature>
<dbReference type="EMBL" id="JAZGQO010000011">
    <property type="protein sequence ID" value="KAK6172769.1"/>
    <property type="molecule type" value="Genomic_DNA"/>
</dbReference>
<evidence type="ECO:0000256" key="6">
    <source>
        <dbReference type="ARBA" id="ARBA00022591"/>
    </source>
</evidence>
<gene>
    <name evidence="29" type="ORF">SNE40_016364</name>
</gene>
<evidence type="ECO:0000256" key="2">
    <source>
        <dbReference type="ARBA" id="ARBA00005984"/>
    </source>
</evidence>
<comment type="caution">
    <text evidence="29">The sequence shown here is derived from an EMBL/GenBank/DDBJ whole genome shotgun (WGS) entry which is preliminary data.</text>
</comment>
<evidence type="ECO:0000256" key="5">
    <source>
        <dbReference type="ARBA" id="ARBA00022475"/>
    </source>
</evidence>
<dbReference type="GO" id="GO:0004035">
    <property type="term" value="F:alkaline phosphatase activity"/>
    <property type="evidence" value="ECO:0007669"/>
    <property type="project" value="UniProtKB-EC"/>
</dbReference>
<feature type="binding site" evidence="26">
    <location>
        <position position="362"/>
    </location>
    <ligand>
        <name>Zn(2+)</name>
        <dbReference type="ChEBI" id="CHEBI:29105"/>
        <label>2</label>
    </ligand>
</feature>
<feature type="binding site" evidence="26">
    <location>
        <position position="315"/>
    </location>
    <ligand>
        <name>Mg(2+)</name>
        <dbReference type="ChEBI" id="CHEBI:18420"/>
    </ligand>
</feature>
<feature type="binding site" evidence="26">
    <location>
        <position position="53"/>
    </location>
    <ligand>
        <name>Zn(2+)</name>
        <dbReference type="ChEBI" id="CHEBI:29105"/>
        <label>2</label>
    </ligand>
</feature>
<feature type="binding site" evidence="26">
    <location>
        <position position="324"/>
    </location>
    <ligand>
        <name>Zn(2+)</name>
        <dbReference type="ChEBI" id="CHEBI:29105"/>
        <label>2</label>
    </ligand>
</feature>
<dbReference type="GO" id="GO:0005886">
    <property type="term" value="C:plasma membrane"/>
    <property type="evidence" value="ECO:0007669"/>
    <property type="project" value="UniProtKB-SubCell"/>
</dbReference>
<feature type="binding site" evidence="26">
    <location>
        <position position="166"/>
    </location>
    <ligand>
        <name>Mg(2+)</name>
        <dbReference type="ChEBI" id="CHEBI:18420"/>
    </ligand>
</feature>
<evidence type="ECO:0000256" key="17">
    <source>
        <dbReference type="ARBA" id="ARBA00037828"/>
    </source>
</evidence>
<dbReference type="SUPFAM" id="SSF53649">
    <property type="entry name" value="Alkaline phosphatase-like"/>
    <property type="match status" value="1"/>
</dbReference>
<evidence type="ECO:0000256" key="18">
    <source>
        <dbReference type="ARBA" id="ARBA00040525"/>
    </source>
</evidence>
<keyword evidence="14" id="KW-0449">Lipoprotein</keyword>
<dbReference type="PANTHER" id="PTHR11596">
    <property type="entry name" value="ALKALINE PHOSPHATASE"/>
    <property type="match status" value="1"/>
</dbReference>
<feature type="binding site" evidence="26">
    <location>
        <position position="361"/>
    </location>
    <ligand>
        <name>Zn(2+)</name>
        <dbReference type="ChEBI" id="CHEBI:29105"/>
        <label>2</label>
    </ligand>
</feature>
<comment type="catalytic activity">
    <reaction evidence="24">
        <text>ADP + H2O = AMP + phosphate + H(+)</text>
        <dbReference type="Rhea" id="RHEA:61436"/>
        <dbReference type="ChEBI" id="CHEBI:15377"/>
        <dbReference type="ChEBI" id="CHEBI:15378"/>
        <dbReference type="ChEBI" id="CHEBI:43474"/>
        <dbReference type="ChEBI" id="CHEBI:456215"/>
        <dbReference type="ChEBI" id="CHEBI:456216"/>
    </reaction>
    <physiologicalReaction direction="left-to-right" evidence="24">
        <dbReference type="Rhea" id="RHEA:61437"/>
    </physiologicalReaction>
</comment>
<protein>
    <recommendedName>
        <fullName evidence="18">Alkaline phosphatase, tissue-nonspecific isozyme</fullName>
        <ecNumber evidence="4">3.1.3.1</ecNumber>
    </recommendedName>
    <alternativeName>
        <fullName evidence="19">Phosphoamidase</fullName>
    </alternativeName>
</protein>
<keyword evidence="11 26" id="KW-0460">Magnesium</keyword>
<evidence type="ECO:0000256" key="22">
    <source>
        <dbReference type="ARBA" id="ARBA00048929"/>
    </source>
</evidence>
<evidence type="ECO:0000256" key="10">
    <source>
        <dbReference type="ARBA" id="ARBA00022833"/>
    </source>
</evidence>
<dbReference type="GO" id="GO:0098552">
    <property type="term" value="C:side of membrane"/>
    <property type="evidence" value="ECO:0007669"/>
    <property type="project" value="UniProtKB-KW"/>
</dbReference>
<keyword evidence="12" id="KW-0472">Membrane</keyword>
<dbReference type="PANTHER" id="PTHR11596:SF74">
    <property type="entry name" value="ALKALINE PHOSPHATASE, TISSUE-NONSPECIFIC ISOZYME"/>
    <property type="match status" value="1"/>
</dbReference>
<evidence type="ECO:0000256" key="3">
    <source>
        <dbReference type="ARBA" id="ARBA00011738"/>
    </source>
</evidence>
<keyword evidence="6" id="KW-0091">Biomineralization</keyword>
<keyword evidence="13" id="KW-0325">Glycoprotein</keyword>
<comment type="catalytic activity">
    <reaction evidence="21">
        <text>ATP + H2O = ADP + phosphate + H(+)</text>
        <dbReference type="Rhea" id="RHEA:13065"/>
        <dbReference type="ChEBI" id="CHEBI:15377"/>
        <dbReference type="ChEBI" id="CHEBI:15378"/>
        <dbReference type="ChEBI" id="CHEBI:30616"/>
        <dbReference type="ChEBI" id="CHEBI:43474"/>
        <dbReference type="ChEBI" id="CHEBI:456216"/>
    </reaction>
    <physiologicalReaction direction="left-to-right" evidence="21">
        <dbReference type="Rhea" id="RHEA:13066"/>
    </physiologicalReaction>
</comment>
<keyword evidence="9" id="KW-0378">Hydrolase</keyword>
<comment type="subcellular location">
    <subcellularLocation>
        <location evidence="1">Cell membrane</location>
        <topology evidence="1">Lipid-anchor</topology>
        <topology evidence="1">GPI-anchor</topology>
    </subcellularLocation>
    <subcellularLocation>
        <location evidence="17">Extracellular vesicle membrane</location>
        <topology evidence="17">Lipid-anchor</topology>
        <topology evidence="17">GPI-anchor</topology>
    </subcellularLocation>
</comment>
<evidence type="ECO:0000256" key="14">
    <source>
        <dbReference type="ARBA" id="ARBA00023288"/>
    </source>
</evidence>
<comment type="catalytic activity">
    <reaction evidence="20">
        <text>diphosphate + H2O = 2 phosphate + H(+)</text>
        <dbReference type="Rhea" id="RHEA:24576"/>
        <dbReference type="ChEBI" id="CHEBI:15377"/>
        <dbReference type="ChEBI" id="CHEBI:15378"/>
        <dbReference type="ChEBI" id="CHEBI:33019"/>
        <dbReference type="ChEBI" id="CHEBI:43474"/>
    </reaction>
    <physiologicalReaction direction="left-to-right" evidence="20">
        <dbReference type="Rhea" id="RHEA:24577"/>
    </physiologicalReaction>
</comment>
<comment type="cofactor">
    <cofactor evidence="26">
        <name>Zn(2+)</name>
        <dbReference type="ChEBI" id="CHEBI:29105"/>
    </cofactor>
    <text evidence="26">Binds 2 Zn(2+) ions.</text>
</comment>
<evidence type="ECO:0000256" key="1">
    <source>
        <dbReference type="ARBA" id="ARBA00004609"/>
    </source>
</evidence>
<dbReference type="EC" id="3.1.3.1" evidence="4"/>
<dbReference type="AlphaFoldDB" id="A0AAN8PC07"/>
<sequence>MLILFYCMSLMLAIASTDDGKKWNDQAQKELTDALNLKPNIKIAKNVILFLGDGMGVSTVSAARLYKAQKDNIAEGMSTLAFEHFPHVALSKTYNLDAQTPDSAGTGTAFLCGVKANAGTLGVNGNVQRKNCSLQKGNEVMSILHWSKAEGKSVGVVTTSRITHATPAAAYAHSAERDWENDANLNDVEGNCTDIAKQLIMDNPDIEVILGGGRRNFFTIPVGQRNDSLNLTQIWETDKSTKGKGSYVTTKSQLDAIDVKNTDYLLGLFAESHMEYDLDRELDNNSLDQPSLPEMTKTAIDILKKNDKGFFLLVEGARIDHGHHASKARKALHDTIAFDDAINIAMKELGTEETLLVVTADHSHVFSMAGYPETGNDILGLVHPTPDDEPKDNLPYTSLIYGNGPGGALVNGSDGHPGRQNLTGVDTTDPEYVFQAAVHMSSETHSAEDVGIFAIGPMAHLFHGVHDQNYIAHVMAYASCVGANKKHCDRPKDDPIGSGVSHTLAHSLILVCILNHINKYL</sequence>
<dbReference type="Pfam" id="PF00245">
    <property type="entry name" value="Alk_phosphatase"/>
    <property type="match status" value="1"/>
</dbReference>
<evidence type="ECO:0000256" key="11">
    <source>
        <dbReference type="ARBA" id="ARBA00022842"/>
    </source>
</evidence>
<accession>A0AAN8PC07</accession>
<evidence type="ECO:0000256" key="26">
    <source>
        <dbReference type="PIRSR" id="PIRSR601952-2"/>
    </source>
</evidence>
<reference evidence="29 30" key="1">
    <citation type="submission" date="2024-01" db="EMBL/GenBank/DDBJ databases">
        <title>The genome of the rayed Mediterranean limpet Patella caerulea (Linnaeus, 1758).</title>
        <authorList>
            <person name="Anh-Thu Weber A."/>
            <person name="Halstead-Nussloch G."/>
        </authorList>
    </citation>
    <scope>NUCLEOTIDE SEQUENCE [LARGE SCALE GENOMIC DNA]</scope>
    <source>
        <strain evidence="29">AATW-2023a</strain>
        <tissue evidence="29">Whole specimen</tissue>
    </source>
</reference>
<dbReference type="InterPro" id="IPR017850">
    <property type="entry name" value="Alkaline_phosphatase_core_sf"/>
</dbReference>
<evidence type="ECO:0000256" key="13">
    <source>
        <dbReference type="ARBA" id="ARBA00023180"/>
    </source>
</evidence>
<evidence type="ECO:0000256" key="23">
    <source>
        <dbReference type="ARBA" id="ARBA00049444"/>
    </source>
</evidence>
<comment type="catalytic activity">
    <reaction evidence="16">
        <text>AMP + H2O = adenosine + phosphate</text>
        <dbReference type="Rhea" id="RHEA:29375"/>
        <dbReference type="ChEBI" id="CHEBI:15377"/>
        <dbReference type="ChEBI" id="CHEBI:16335"/>
        <dbReference type="ChEBI" id="CHEBI:43474"/>
        <dbReference type="ChEBI" id="CHEBI:456215"/>
    </reaction>
    <physiologicalReaction direction="left-to-right" evidence="16">
        <dbReference type="Rhea" id="RHEA:29376"/>
    </physiologicalReaction>
</comment>
<feature type="active site" description="Phosphoserine intermediate" evidence="25">
    <location>
        <position position="103"/>
    </location>
</feature>
<evidence type="ECO:0000256" key="24">
    <source>
        <dbReference type="ARBA" id="ARBA00049526"/>
    </source>
</evidence>
<evidence type="ECO:0000256" key="8">
    <source>
        <dbReference type="ARBA" id="ARBA00022723"/>
    </source>
</evidence>
<keyword evidence="10 26" id="KW-0862">Zinc</keyword>
<feature type="binding site" evidence="26">
    <location>
        <position position="320"/>
    </location>
    <ligand>
        <name>Zn(2+)</name>
        <dbReference type="ChEBI" id="CHEBI:29105"/>
        <label>2</label>
    </ligand>
</feature>
<comment type="catalytic activity">
    <reaction evidence="23">
        <text>pyridoxal 5'-phosphate + H2O = pyridoxal + phosphate</text>
        <dbReference type="Rhea" id="RHEA:20533"/>
        <dbReference type="ChEBI" id="CHEBI:15377"/>
        <dbReference type="ChEBI" id="CHEBI:17310"/>
        <dbReference type="ChEBI" id="CHEBI:43474"/>
        <dbReference type="ChEBI" id="CHEBI:597326"/>
    </reaction>
    <physiologicalReaction direction="left-to-right" evidence="23">
        <dbReference type="Rhea" id="RHEA:20534"/>
    </physiologicalReaction>
</comment>
<feature type="signal peptide" evidence="28">
    <location>
        <begin position="1"/>
        <end position="15"/>
    </location>
</feature>
<dbReference type="CDD" id="cd16012">
    <property type="entry name" value="ALP"/>
    <property type="match status" value="1"/>
</dbReference>
<keyword evidence="28" id="KW-0732">Signal</keyword>
<feature type="binding site" evidence="26">
    <location>
        <position position="164"/>
    </location>
    <ligand>
        <name>Mg(2+)</name>
        <dbReference type="ChEBI" id="CHEBI:18420"/>
    </ligand>
</feature>
<keyword evidence="8 26" id="KW-0479">Metal-binding</keyword>
<evidence type="ECO:0000256" key="12">
    <source>
        <dbReference type="ARBA" id="ARBA00023136"/>
    </source>
</evidence>
<proteinExistence type="inferred from homology"/>
<dbReference type="SMART" id="SM00098">
    <property type="entry name" value="alkPPc"/>
    <property type="match status" value="1"/>
</dbReference>
<evidence type="ECO:0000256" key="27">
    <source>
        <dbReference type="RuleBase" id="RU003946"/>
    </source>
</evidence>
<evidence type="ECO:0000256" key="28">
    <source>
        <dbReference type="SAM" id="SignalP"/>
    </source>
</evidence>
<evidence type="ECO:0000256" key="21">
    <source>
        <dbReference type="ARBA" id="ARBA00048778"/>
    </source>
</evidence>
<evidence type="ECO:0000256" key="15">
    <source>
        <dbReference type="ARBA" id="ARBA00036105"/>
    </source>
</evidence>
<feature type="chain" id="PRO_5043032776" description="Alkaline phosphatase, tissue-nonspecific isozyme" evidence="28">
    <location>
        <begin position="16"/>
        <end position="521"/>
    </location>
</feature>
<evidence type="ECO:0000256" key="9">
    <source>
        <dbReference type="ARBA" id="ARBA00022801"/>
    </source>
</evidence>
<comment type="cofactor">
    <cofactor evidence="26">
        <name>Mg(2+)</name>
        <dbReference type="ChEBI" id="CHEBI:18420"/>
    </cofactor>
    <text evidence="26">Binds 1 Mg(2+) ion.</text>
</comment>
<evidence type="ECO:0000256" key="4">
    <source>
        <dbReference type="ARBA" id="ARBA00012647"/>
    </source>
</evidence>
<comment type="catalytic activity">
    <reaction evidence="15">
        <text>a phosphate monoester + H2O = an alcohol + phosphate</text>
        <dbReference type="Rhea" id="RHEA:15017"/>
        <dbReference type="ChEBI" id="CHEBI:15377"/>
        <dbReference type="ChEBI" id="CHEBI:30879"/>
        <dbReference type="ChEBI" id="CHEBI:43474"/>
        <dbReference type="ChEBI" id="CHEBI:67140"/>
        <dbReference type="EC" id="3.1.3.1"/>
    </reaction>
    <physiologicalReaction direction="left-to-right" evidence="15">
        <dbReference type="Rhea" id="RHEA:15018"/>
    </physiologicalReaction>
</comment>
<name>A0AAN8PC07_PATCE</name>
<evidence type="ECO:0000256" key="20">
    <source>
        <dbReference type="ARBA" id="ARBA00048097"/>
    </source>
</evidence>
<keyword evidence="5" id="KW-1003">Cell membrane</keyword>
<dbReference type="FunFam" id="3.40.720.10:FF:000008">
    <property type="entry name" value="Alkaline phosphatase"/>
    <property type="match status" value="1"/>
</dbReference>
<dbReference type="Gene3D" id="3.40.720.10">
    <property type="entry name" value="Alkaline Phosphatase, subunit A"/>
    <property type="match status" value="1"/>
</dbReference>
<evidence type="ECO:0000256" key="25">
    <source>
        <dbReference type="PIRSR" id="PIRSR601952-1"/>
    </source>
</evidence>
<evidence type="ECO:0000256" key="19">
    <source>
        <dbReference type="ARBA" id="ARBA00042603"/>
    </source>
</evidence>
<dbReference type="PRINTS" id="PR00113">
    <property type="entry name" value="ALKPHPHTASE"/>
</dbReference>
<keyword evidence="7" id="KW-0336">GPI-anchor</keyword>
<keyword evidence="30" id="KW-1185">Reference proteome</keyword>
<dbReference type="InterPro" id="IPR001952">
    <property type="entry name" value="Alkaline_phosphatase"/>
</dbReference>
<evidence type="ECO:0000256" key="16">
    <source>
        <dbReference type="ARBA" id="ARBA00036923"/>
    </source>
</evidence>
<organism evidence="29 30">
    <name type="scientific">Patella caerulea</name>
    <name type="common">Rayed Mediterranean limpet</name>
    <dbReference type="NCBI Taxonomy" id="87958"/>
    <lineage>
        <taxon>Eukaryota</taxon>
        <taxon>Metazoa</taxon>
        <taxon>Spiralia</taxon>
        <taxon>Lophotrochozoa</taxon>
        <taxon>Mollusca</taxon>
        <taxon>Gastropoda</taxon>
        <taxon>Patellogastropoda</taxon>
        <taxon>Patelloidea</taxon>
        <taxon>Patellidae</taxon>
        <taxon>Patella</taxon>
    </lineage>
</organism>
<comment type="catalytic activity">
    <reaction evidence="22">
        <text>phosphoethanolamine + H2O = ethanolamine + phosphate</text>
        <dbReference type="Rhea" id="RHEA:16089"/>
        <dbReference type="ChEBI" id="CHEBI:15377"/>
        <dbReference type="ChEBI" id="CHEBI:43474"/>
        <dbReference type="ChEBI" id="CHEBI:57603"/>
        <dbReference type="ChEBI" id="CHEBI:58190"/>
    </reaction>
    <physiologicalReaction direction="left-to-right" evidence="22">
        <dbReference type="Rhea" id="RHEA:16090"/>
    </physiologicalReaction>
</comment>